<accession>A0A0A9A7C8</accession>
<evidence type="ECO:0000313" key="2">
    <source>
        <dbReference type="EMBL" id="JAD45848.1"/>
    </source>
</evidence>
<protein>
    <submittedName>
        <fullName evidence="2">Uncharacterized protein</fullName>
    </submittedName>
</protein>
<organism evidence="2">
    <name type="scientific">Arundo donax</name>
    <name type="common">Giant reed</name>
    <name type="synonym">Donax arundinaceus</name>
    <dbReference type="NCBI Taxonomy" id="35708"/>
    <lineage>
        <taxon>Eukaryota</taxon>
        <taxon>Viridiplantae</taxon>
        <taxon>Streptophyta</taxon>
        <taxon>Embryophyta</taxon>
        <taxon>Tracheophyta</taxon>
        <taxon>Spermatophyta</taxon>
        <taxon>Magnoliopsida</taxon>
        <taxon>Liliopsida</taxon>
        <taxon>Poales</taxon>
        <taxon>Poaceae</taxon>
        <taxon>PACMAD clade</taxon>
        <taxon>Arundinoideae</taxon>
        <taxon>Arundineae</taxon>
        <taxon>Arundo</taxon>
    </lineage>
</organism>
<dbReference type="AlphaFoldDB" id="A0A0A9A7C8"/>
<feature type="compositionally biased region" description="Basic and acidic residues" evidence="1">
    <location>
        <begin position="31"/>
        <end position="46"/>
    </location>
</feature>
<reference evidence="2" key="1">
    <citation type="submission" date="2014-09" db="EMBL/GenBank/DDBJ databases">
        <authorList>
            <person name="Magalhaes I.L.F."/>
            <person name="Oliveira U."/>
            <person name="Santos F.R."/>
            <person name="Vidigal T.H.D.A."/>
            <person name="Brescovit A.D."/>
            <person name="Santos A.J."/>
        </authorList>
    </citation>
    <scope>NUCLEOTIDE SEQUENCE</scope>
    <source>
        <tissue evidence="2">Shoot tissue taken approximately 20 cm above the soil surface</tissue>
    </source>
</reference>
<proteinExistence type="predicted"/>
<evidence type="ECO:0000256" key="1">
    <source>
        <dbReference type="SAM" id="MobiDB-lite"/>
    </source>
</evidence>
<reference evidence="2" key="2">
    <citation type="journal article" date="2015" name="Data Brief">
        <title>Shoot transcriptome of the giant reed, Arundo donax.</title>
        <authorList>
            <person name="Barrero R.A."/>
            <person name="Guerrero F.D."/>
            <person name="Moolhuijzen P."/>
            <person name="Goolsby J.A."/>
            <person name="Tidwell J."/>
            <person name="Bellgard S.E."/>
            <person name="Bellgard M.I."/>
        </authorList>
    </citation>
    <scope>NUCLEOTIDE SEQUENCE</scope>
    <source>
        <tissue evidence="2">Shoot tissue taken approximately 20 cm above the soil surface</tissue>
    </source>
</reference>
<dbReference type="EMBL" id="GBRH01252047">
    <property type="protein sequence ID" value="JAD45848.1"/>
    <property type="molecule type" value="Transcribed_RNA"/>
</dbReference>
<name>A0A0A9A7C8_ARUDO</name>
<feature type="region of interest" description="Disordered" evidence="1">
    <location>
        <begin position="31"/>
        <end position="54"/>
    </location>
</feature>
<sequence>MVSNMSKLKTEWEAGVLGGRGKVCVCVREREGERDPTVQEERKGRWGEGGAGTCRTHNAIVGGSRLSGPHSGGPLEIARHAEKQRNGSPLPTGNLGADVTLIFNRTSAASRLNPTIIIE</sequence>